<sequence length="172" mass="17681">MFRLCVTSANSFCLVVLVVATLRLCGGMAIFFSLAAVTANVTYVRDLVASPGSSSLALLSRQLAKPDLPSSGESQSCDNQCSVLSTLDNCETDQCFCTDNNSDGLASCLDCLVATGNGTMSQGQTVMNDYISDCAELGFTVKNETIKASGAGALSIPVAGAAATALLAILWA</sequence>
<evidence type="ECO:0008006" key="4">
    <source>
        <dbReference type="Google" id="ProtNLM"/>
    </source>
</evidence>
<organism evidence="2 3">
    <name type="scientific">Lentinula boryana</name>
    <dbReference type="NCBI Taxonomy" id="40481"/>
    <lineage>
        <taxon>Eukaryota</taxon>
        <taxon>Fungi</taxon>
        <taxon>Dikarya</taxon>
        <taxon>Basidiomycota</taxon>
        <taxon>Agaricomycotina</taxon>
        <taxon>Agaricomycetes</taxon>
        <taxon>Agaricomycetidae</taxon>
        <taxon>Agaricales</taxon>
        <taxon>Marasmiineae</taxon>
        <taxon>Omphalotaceae</taxon>
        <taxon>Lentinula</taxon>
    </lineage>
</organism>
<keyword evidence="1" id="KW-1133">Transmembrane helix</keyword>
<feature type="transmembrane region" description="Helical" evidence="1">
    <location>
        <begin position="151"/>
        <end position="171"/>
    </location>
</feature>
<feature type="transmembrane region" description="Helical" evidence="1">
    <location>
        <begin position="12"/>
        <end position="37"/>
    </location>
</feature>
<dbReference type="Proteomes" id="UP001163828">
    <property type="component" value="Unassembled WGS sequence"/>
</dbReference>
<name>A0ABQ8QUE8_9AGAR</name>
<dbReference type="EMBL" id="MU790503">
    <property type="protein sequence ID" value="KAJ4002167.1"/>
    <property type="molecule type" value="Genomic_DNA"/>
</dbReference>
<protein>
    <recommendedName>
        <fullName evidence="4">Extracellular membrane protein CFEM domain-containing protein</fullName>
    </recommendedName>
</protein>
<evidence type="ECO:0000313" key="3">
    <source>
        <dbReference type="Proteomes" id="UP001163828"/>
    </source>
</evidence>
<comment type="caution">
    <text evidence="2">The sequence shown here is derived from an EMBL/GenBank/DDBJ whole genome shotgun (WGS) entry which is preliminary data.</text>
</comment>
<reference evidence="2" key="1">
    <citation type="submission" date="2022-08" db="EMBL/GenBank/DDBJ databases">
        <authorList>
            <consortium name="DOE Joint Genome Institute"/>
            <person name="Min B."/>
            <person name="Riley R."/>
            <person name="Sierra-Patev S."/>
            <person name="Naranjo-Ortiz M."/>
            <person name="Looney B."/>
            <person name="Konkel Z."/>
            <person name="Slot J.C."/>
            <person name="Sakamoto Y."/>
            <person name="Steenwyk J.L."/>
            <person name="Rokas A."/>
            <person name="Carro J."/>
            <person name="Camarero S."/>
            <person name="Ferreira P."/>
            <person name="Molpeceres G."/>
            <person name="Ruiz-Duenas F.J."/>
            <person name="Serrano A."/>
            <person name="Henrissat B."/>
            <person name="Drula E."/>
            <person name="Hughes K.W."/>
            <person name="Mata J.L."/>
            <person name="Ishikawa N.K."/>
            <person name="Vargas-Isla R."/>
            <person name="Ushijima S."/>
            <person name="Smith C.A."/>
            <person name="Ahrendt S."/>
            <person name="Andreopoulos W."/>
            <person name="He G."/>
            <person name="Labutti K."/>
            <person name="Lipzen A."/>
            <person name="Ng V."/>
            <person name="Sandor L."/>
            <person name="Barry K."/>
            <person name="Martinez A.T."/>
            <person name="Xiao Y."/>
            <person name="Gibbons J.G."/>
            <person name="Terashima K."/>
            <person name="Hibbett D.S."/>
            <person name="Grigoriev I.V."/>
        </authorList>
    </citation>
    <scope>NUCLEOTIDE SEQUENCE</scope>
    <source>
        <strain evidence="2">TFB10827</strain>
    </source>
</reference>
<keyword evidence="3" id="KW-1185">Reference proteome</keyword>
<evidence type="ECO:0000256" key="1">
    <source>
        <dbReference type="SAM" id="Phobius"/>
    </source>
</evidence>
<evidence type="ECO:0000313" key="2">
    <source>
        <dbReference type="EMBL" id="KAJ4002167.1"/>
    </source>
</evidence>
<keyword evidence="1" id="KW-0472">Membrane</keyword>
<proteinExistence type="predicted"/>
<gene>
    <name evidence="2" type="ORF">F5050DRAFT_1802462</name>
</gene>
<keyword evidence="1" id="KW-0812">Transmembrane</keyword>
<accession>A0ABQ8QUE8</accession>